<protein>
    <submittedName>
        <fullName evidence="1">Uncharacterized protein</fullName>
    </submittedName>
</protein>
<feature type="non-terminal residue" evidence="1">
    <location>
        <position position="1"/>
    </location>
</feature>
<evidence type="ECO:0000313" key="1">
    <source>
        <dbReference type="EMBL" id="EFB23718.1"/>
    </source>
</evidence>
<sequence length="100" mass="10419">GGEVCGKEPIPLLSASAPALPVCMARLSGALATGLTHTHRLLPSWVDLKEPAPPLPWVCCSPTPRSHACQRGAPIVGTCWLGNGAPRFGPKTGQSERLSE</sequence>
<dbReference type="AlphaFoldDB" id="D2I3Y5"/>
<dbReference type="EMBL" id="GL194396">
    <property type="protein sequence ID" value="EFB23718.1"/>
    <property type="molecule type" value="Genomic_DNA"/>
</dbReference>
<feature type="non-terminal residue" evidence="1">
    <location>
        <position position="100"/>
    </location>
</feature>
<gene>
    <name evidence="1" type="ORF">PANDA_020269</name>
</gene>
<accession>D2I3Y5</accession>
<name>D2I3Y5_AILME</name>
<dbReference type="InParanoid" id="D2I3Y5"/>
<organism evidence="1">
    <name type="scientific">Ailuropoda melanoleuca</name>
    <name type="common">Giant panda</name>
    <dbReference type="NCBI Taxonomy" id="9646"/>
    <lineage>
        <taxon>Eukaryota</taxon>
        <taxon>Metazoa</taxon>
        <taxon>Chordata</taxon>
        <taxon>Craniata</taxon>
        <taxon>Vertebrata</taxon>
        <taxon>Euteleostomi</taxon>
        <taxon>Mammalia</taxon>
        <taxon>Eutheria</taxon>
        <taxon>Laurasiatheria</taxon>
        <taxon>Carnivora</taxon>
        <taxon>Caniformia</taxon>
        <taxon>Ursidae</taxon>
        <taxon>Ailuropoda</taxon>
    </lineage>
</organism>
<reference evidence="1" key="1">
    <citation type="journal article" date="2010" name="Nature">
        <title>The sequence and de novo assembly of the giant panda genome.</title>
        <authorList>
            <person name="Li R."/>
            <person name="Fan W."/>
            <person name="Tian G."/>
            <person name="Zhu H."/>
            <person name="He L."/>
            <person name="Cai J."/>
            <person name="Huang Q."/>
            <person name="Cai Q."/>
            <person name="Li B."/>
            <person name="Bai Y."/>
            <person name="Zhang Z."/>
            <person name="Zhang Y."/>
            <person name="Wang W."/>
            <person name="Li J."/>
            <person name="Wei F."/>
            <person name="Li H."/>
            <person name="Jian M."/>
            <person name="Li J."/>
            <person name="Zhang Z."/>
            <person name="Nielsen R."/>
            <person name="Li D."/>
            <person name="Gu W."/>
            <person name="Yang Z."/>
            <person name="Xuan Z."/>
            <person name="Ryder O.A."/>
            <person name="Leung F.C."/>
            <person name="Zhou Y."/>
            <person name="Cao J."/>
            <person name="Sun X."/>
            <person name="Fu Y."/>
            <person name="Fang X."/>
            <person name="Guo X."/>
            <person name="Wang B."/>
            <person name="Hou R."/>
            <person name="Shen F."/>
            <person name="Mu B."/>
            <person name="Ni P."/>
            <person name="Lin R."/>
            <person name="Qian W."/>
            <person name="Wang G."/>
            <person name="Yu C."/>
            <person name="Nie W."/>
            <person name="Wang J."/>
            <person name="Wu Z."/>
            <person name="Liang H."/>
            <person name="Min J."/>
            <person name="Wu Q."/>
            <person name="Cheng S."/>
            <person name="Ruan J."/>
            <person name="Wang M."/>
            <person name="Shi Z."/>
            <person name="Wen M."/>
            <person name="Liu B."/>
            <person name="Ren X."/>
            <person name="Zheng H."/>
            <person name="Dong D."/>
            <person name="Cook K."/>
            <person name="Shan G."/>
            <person name="Zhang H."/>
            <person name="Kosiol C."/>
            <person name="Xie X."/>
            <person name="Lu Z."/>
            <person name="Zheng H."/>
            <person name="Li Y."/>
            <person name="Steiner C.C."/>
            <person name="Lam T.T."/>
            <person name="Lin S."/>
            <person name="Zhang Q."/>
            <person name="Li G."/>
            <person name="Tian J."/>
            <person name="Gong T."/>
            <person name="Liu H."/>
            <person name="Zhang D."/>
            <person name="Fang L."/>
            <person name="Ye C."/>
            <person name="Zhang J."/>
            <person name="Hu W."/>
            <person name="Xu A."/>
            <person name="Ren Y."/>
            <person name="Zhang G."/>
            <person name="Bruford M.W."/>
            <person name="Li Q."/>
            <person name="Ma L."/>
            <person name="Guo Y."/>
            <person name="An N."/>
            <person name="Hu Y."/>
            <person name="Zheng Y."/>
            <person name="Shi Y."/>
            <person name="Li Z."/>
            <person name="Liu Q."/>
            <person name="Chen Y."/>
            <person name="Zhao J."/>
            <person name="Qu N."/>
            <person name="Zhao S."/>
            <person name="Tian F."/>
            <person name="Wang X."/>
            <person name="Wang H."/>
            <person name="Xu L."/>
            <person name="Liu X."/>
            <person name="Vinar T."/>
            <person name="Wang Y."/>
            <person name="Lam T.W."/>
            <person name="Yiu S.M."/>
            <person name="Liu S."/>
            <person name="Zhang H."/>
            <person name="Li D."/>
            <person name="Huang Y."/>
            <person name="Wang X."/>
            <person name="Yang G."/>
            <person name="Jiang Z."/>
            <person name="Wang J."/>
            <person name="Qin N."/>
            <person name="Li L."/>
            <person name="Li J."/>
            <person name="Bolund L."/>
            <person name="Kristiansen K."/>
            <person name="Wong G.K."/>
            <person name="Olson M."/>
            <person name="Zhang X."/>
            <person name="Li S."/>
            <person name="Yang H."/>
            <person name="Wang J."/>
            <person name="Wang J."/>
        </authorList>
    </citation>
    <scope>NUCLEOTIDE SEQUENCE [LARGE SCALE GENOMIC DNA]</scope>
</reference>
<proteinExistence type="predicted"/>